<sequence>MPFHLTFNTKVVILVEIGESSPRIALFQPSQNEEELRVNLDLLQEAREVAHVKEYAIEARADLVLRKITRTMDNNKLTPNWEGSFRIIEDVGKGAYRLKHLDGKRIPRTWNVANL</sequence>
<dbReference type="EMBL" id="QJKJ01005537">
    <property type="protein sequence ID" value="RDX89907.1"/>
    <property type="molecule type" value="Genomic_DNA"/>
</dbReference>
<proteinExistence type="predicted"/>
<reference evidence="1" key="1">
    <citation type="submission" date="2018-05" db="EMBL/GenBank/DDBJ databases">
        <title>Draft genome of Mucuna pruriens seed.</title>
        <authorList>
            <person name="Nnadi N.E."/>
            <person name="Vos R."/>
            <person name="Hasami M.H."/>
            <person name="Devisetty U.K."/>
            <person name="Aguiy J.C."/>
        </authorList>
    </citation>
    <scope>NUCLEOTIDE SEQUENCE [LARGE SCALE GENOMIC DNA]</scope>
    <source>
        <strain evidence="1">JCA_2017</strain>
    </source>
</reference>
<name>A0A371GH79_MUCPR</name>
<protein>
    <recommendedName>
        <fullName evidence="3">Reverse transcriptase domain-containing protein</fullName>
    </recommendedName>
</protein>
<dbReference type="OrthoDB" id="1934939at2759"/>
<organism evidence="1 2">
    <name type="scientific">Mucuna pruriens</name>
    <name type="common">Velvet bean</name>
    <name type="synonym">Dolichos pruriens</name>
    <dbReference type="NCBI Taxonomy" id="157652"/>
    <lineage>
        <taxon>Eukaryota</taxon>
        <taxon>Viridiplantae</taxon>
        <taxon>Streptophyta</taxon>
        <taxon>Embryophyta</taxon>
        <taxon>Tracheophyta</taxon>
        <taxon>Spermatophyta</taxon>
        <taxon>Magnoliopsida</taxon>
        <taxon>eudicotyledons</taxon>
        <taxon>Gunneridae</taxon>
        <taxon>Pentapetalae</taxon>
        <taxon>rosids</taxon>
        <taxon>fabids</taxon>
        <taxon>Fabales</taxon>
        <taxon>Fabaceae</taxon>
        <taxon>Papilionoideae</taxon>
        <taxon>50 kb inversion clade</taxon>
        <taxon>NPAAA clade</taxon>
        <taxon>indigoferoid/millettioid clade</taxon>
        <taxon>Phaseoleae</taxon>
        <taxon>Mucuna</taxon>
    </lineage>
</organism>
<dbReference type="AlphaFoldDB" id="A0A371GH79"/>
<feature type="non-terminal residue" evidence="1">
    <location>
        <position position="1"/>
    </location>
</feature>
<comment type="caution">
    <text evidence="1">The sequence shown here is derived from an EMBL/GenBank/DDBJ whole genome shotgun (WGS) entry which is preliminary data.</text>
</comment>
<accession>A0A371GH79</accession>
<evidence type="ECO:0000313" key="2">
    <source>
        <dbReference type="Proteomes" id="UP000257109"/>
    </source>
</evidence>
<gene>
    <name evidence="1" type="ORF">CR513_28302</name>
</gene>
<keyword evidence="2" id="KW-1185">Reference proteome</keyword>
<evidence type="ECO:0008006" key="3">
    <source>
        <dbReference type="Google" id="ProtNLM"/>
    </source>
</evidence>
<evidence type="ECO:0000313" key="1">
    <source>
        <dbReference type="EMBL" id="RDX89907.1"/>
    </source>
</evidence>
<dbReference type="Proteomes" id="UP000257109">
    <property type="component" value="Unassembled WGS sequence"/>
</dbReference>